<dbReference type="OrthoDB" id="3482507at2"/>
<dbReference type="SMART" id="SM00382">
    <property type="entry name" value="AAA"/>
    <property type="match status" value="1"/>
</dbReference>
<dbReference type="AlphaFoldDB" id="C6WQL3"/>
<evidence type="ECO:0000313" key="3">
    <source>
        <dbReference type="Proteomes" id="UP000002213"/>
    </source>
</evidence>
<dbReference type="InterPro" id="IPR027417">
    <property type="entry name" value="P-loop_NTPase"/>
</dbReference>
<keyword evidence="3" id="KW-1185">Reference proteome</keyword>
<dbReference type="KEGG" id="ami:Amir_4877"/>
<protein>
    <submittedName>
        <fullName evidence="2">AAA ATPase</fullName>
    </submittedName>
</protein>
<gene>
    <name evidence="2" type="ordered locus">Amir_4877</name>
</gene>
<dbReference type="InterPro" id="IPR003593">
    <property type="entry name" value="AAA+_ATPase"/>
</dbReference>
<evidence type="ECO:0000259" key="1">
    <source>
        <dbReference type="SMART" id="SM00382"/>
    </source>
</evidence>
<dbReference type="InterPro" id="IPR029787">
    <property type="entry name" value="Nucleotide_cyclase"/>
</dbReference>
<dbReference type="Proteomes" id="UP000002213">
    <property type="component" value="Chromosome"/>
</dbReference>
<dbReference type="GO" id="GO:0005524">
    <property type="term" value="F:ATP binding"/>
    <property type="evidence" value="ECO:0007669"/>
    <property type="project" value="InterPro"/>
</dbReference>
<dbReference type="GO" id="GO:0016887">
    <property type="term" value="F:ATP hydrolysis activity"/>
    <property type="evidence" value="ECO:0007669"/>
    <property type="project" value="InterPro"/>
</dbReference>
<dbReference type="Gene3D" id="3.30.70.1230">
    <property type="entry name" value="Nucleotide cyclase"/>
    <property type="match status" value="1"/>
</dbReference>
<evidence type="ECO:0000313" key="2">
    <source>
        <dbReference type="EMBL" id="ACU38703.1"/>
    </source>
</evidence>
<dbReference type="RefSeq" id="WP_015803590.1">
    <property type="nucleotide sequence ID" value="NC_013093.1"/>
</dbReference>
<dbReference type="HOGENOM" id="CLU_333619_0_0_11"/>
<proteinExistence type="predicted"/>
<dbReference type="Pfam" id="PF00004">
    <property type="entry name" value="AAA"/>
    <property type="match status" value="1"/>
</dbReference>
<dbReference type="InterPro" id="IPR003959">
    <property type="entry name" value="ATPase_AAA_core"/>
</dbReference>
<feature type="domain" description="AAA+ ATPase" evidence="1">
    <location>
        <begin position="302"/>
        <end position="425"/>
    </location>
</feature>
<accession>C6WQL3</accession>
<organism evidence="2 3">
    <name type="scientific">Actinosynnema mirum (strain ATCC 29888 / DSM 43827 / JCM 3225 / NBRC 14064 / NCIMB 13271 / NRRL B-12336 / IMRU 3971 / 101)</name>
    <dbReference type="NCBI Taxonomy" id="446462"/>
    <lineage>
        <taxon>Bacteria</taxon>
        <taxon>Bacillati</taxon>
        <taxon>Actinomycetota</taxon>
        <taxon>Actinomycetes</taxon>
        <taxon>Pseudonocardiales</taxon>
        <taxon>Pseudonocardiaceae</taxon>
        <taxon>Actinosynnema</taxon>
    </lineage>
</organism>
<name>C6WQL3_ACTMD</name>
<dbReference type="EMBL" id="CP001630">
    <property type="protein sequence ID" value="ACU38703.1"/>
    <property type="molecule type" value="Genomic_DNA"/>
</dbReference>
<dbReference type="SUPFAM" id="SSF52540">
    <property type="entry name" value="P-loop containing nucleoside triphosphate hydrolases"/>
    <property type="match status" value="1"/>
</dbReference>
<dbReference type="eggNOG" id="COG0457">
    <property type="taxonomic scope" value="Bacteria"/>
</dbReference>
<sequence>MDGDIAAGSSAGLASGQAVHRTLAVVDVEAYSDQRRTNPDRLVVRAAVYAALASAFTAAGVPWDSCDHEDRGDGALVFVPGDVPKGLLVERLPHLLADLLREHNRTHPEGQRVRLRMAVHAGEVYLDGHGVVGHAVNHVCRLVDSPAAKRELTGHAGALVLVASAWFFDEVVRHSRFAEAGAYRRTRVVDKETDSDAWVLRVGEPIAGGAVPADAFSAAPPLVEVPRQEPRGEAPVRRSGDAALWRASDDSARALGKRRTAFPLDLSIAELHRRGLYVPSSFTGPDLAGPSEVPAVAAEVLAGCSVLLLGEPGSGKSVTAYALLRELRRVAPAIAVRVSGLREAVDGTSPEWTAALRAAVEGGARPVLVVDGLDEAVGDEGGGAGLAGLLREAGALFTLVVTCRHREFEDVVAPAMDGDVFDSIRAVGGWALDGQFAEFTRVLAAAGVLDSPGDLVELVRASPDLTRMAARPLYARMITYLGVERLRGVANVSALYAECVDRLAQRSDRALVVAGCRDGASVDVWVDAAWALFSGRALQEDRFDFTAISLAVARERAGGCGCAERCGSRDHPAGRADEGAQRCVARALSHLCDRVRASGRVWGSFIHYSFYEYLVSRAYQRGLVGGDGAALAECLRLDPTPEIRHFLVDELRATGAPGLEGALERAYRTARERDGAAVARVTGNLVAYLLSRVAPGGVGALWRLLDGEDDVFLQQALLWGLCHRGDGRALAEFVGRGRSSPRWRAWNRGYLMYYYGDGDRTLEPPHVDSDRARGWSRTRERSIALVRGAGYRDRISAERRYLDLYSFYDFALWRGERLAPDDAEAVRDAWRALRDDPRVDAGLLRELDGMRGAVGG</sequence>
<dbReference type="Gene3D" id="3.40.50.300">
    <property type="entry name" value="P-loop containing nucleotide triphosphate hydrolases"/>
    <property type="match status" value="1"/>
</dbReference>
<reference evidence="2 3" key="1">
    <citation type="journal article" date="2009" name="Stand. Genomic Sci.">
        <title>Complete genome sequence of Actinosynnema mirum type strain (101).</title>
        <authorList>
            <person name="Land M."/>
            <person name="Lapidus A."/>
            <person name="Mayilraj S."/>
            <person name="Chen F."/>
            <person name="Copeland A."/>
            <person name="Del Rio T.G."/>
            <person name="Nolan M."/>
            <person name="Lucas S."/>
            <person name="Tice H."/>
            <person name="Cheng J.F."/>
            <person name="Chertkov O."/>
            <person name="Bruce D."/>
            <person name="Goodwin L."/>
            <person name="Pitluck S."/>
            <person name="Rohde M."/>
            <person name="Goker M."/>
            <person name="Pati A."/>
            <person name="Ivanova N."/>
            <person name="Mavromatis K."/>
            <person name="Chen A."/>
            <person name="Palaniappan K."/>
            <person name="Hauser L."/>
            <person name="Chang Y.J."/>
            <person name="Jeffries C.C."/>
            <person name="Brettin T."/>
            <person name="Detter J.C."/>
            <person name="Han C."/>
            <person name="Chain P."/>
            <person name="Tindall B.J."/>
            <person name="Bristow J."/>
            <person name="Eisen J.A."/>
            <person name="Markowitz V."/>
            <person name="Hugenholtz P."/>
            <person name="Kyrpides N.C."/>
            <person name="Klenk H.P."/>
        </authorList>
    </citation>
    <scope>NUCLEOTIDE SEQUENCE [LARGE SCALE GENOMIC DNA]</scope>
    <source>
        <strain evidence="3">ATCC 29888 / DSM 43827 / JCM 3225 / NBRC 14064 / NCIMB 13271 / NRRL B-12336 / IMRU 3971 / 101</strain>
    </source>
</reference>